<feature type="domain" description="Zn(2)-C6 fungal-type" evidence="7">
    <location>
        <begin position="17"/>
        <end position="51"/>
    </location>
</feature>
<gene>
    <name evidence="8" type="ORF">PG986_010699</name>
</gene>
<feature type="region of interest" description="Disordered" evidence="6">
    <location>
        <begin position="60"/>
        <end position="99"/>
    </location>
</feature>
<organism evidence="8 9">
    <name type="scientific">Apiospora aurea</name>
    <dbReference type="NCBI Taxonomy" id="335848"/>
    <lineage>
        <taxon>Eukaryota</taxon>
        <taxon>Fungi</taxon>
        <taxon>Dikarya</taxon>
        <taxon>Ascomycota</taxon>
        <taxon>Pezizomycotina</taxon>
        <taxon>Sordariomycetes</taxon>
        <taxon>Xylariomycetidae</taxon>
        <taxon>Amphisphaeriales</taxon>
        <taxon>Apiosporaceae</taxon>
        <taxon>Apiospora</taxon>
    </lineage>
</organism>
<name>A0ABR1Q309_9PEZI</name>
<accession>A0ABR1Q309</accession>
<evidence type="ECO:0000256" key="1">
    <source>
        <dbReference type="ARBA" id="ARBA00004123"/>
    </source>
</evidence>
<dbReference type="PROSITE" id="PS50048">
    <property type="entry name" value="ZN2_CY6_FUNGAL_2"/>
    <property type="match status" value="1"/>
</dbReference>
<dbReference type="InterPro" id="IPR001138">
    <property type="entry name" value="Zn2Cys6_DnaBD"/>
</dbReference>
<evidence type="ECO:0000256" key="5">
    <source>
        <dbReference type="ARBA" id="ARBA00023242"/>
    </source>
</evidence>
<evidence type="ECO:0000256" key="6">
    <source>
        <dbReference type="SAM" id="MobiDB-lite"/>
    </source>
</evidence>
<dbReference type="PANTHER" id="PTHR31845:SF17">
    <property type="entry name" value="ZN(II)2CYS6 TRANSCRIPTION FACTOR (EUROFUNG)"/>
    <property type="match status" value="1"/>
</dbReference>
<dbReference type="InterPro" id="IPR036864">
    <property type="entry name" value="Zn2-C6_fun-type_DNA-bd_sf"/>
</dbReference>
<dbReference type="GeneID" id="92079983"/>
<sequence length="359" mass="38616">MAGDKKPTPGVSSRRSACDRCRGQKLRCLRKGGDPQGRCDRCAKADTSCTTSPIYRMRNYSVEDDGSSVSRKRRRAGDRSSTRSSSQSPRIAAATTTATATTTLTSDGLVDSTLPAPDSLTMSATAPQTIPATAGAAQSFQWHFEDLMQGSSDGATLNVHHFAMPPTTPDWSAFSGPATPSFSTPVVTTPDAWDHHDLTMAHIFAADSTDKSATTAFNSPSGVSMLHHAFPATHTPESMSWLQHQPEQEHKTDYFSHGSSNSHGMFGYSFNELDTRSHNHMEILTNLNLELVTQLKQLTQPHTDLSVLVGPTSGDSGSPSPSILEHILSMTQEFLNTLDIVAGGPPHSPYSPYALHTSS</sequence>
<keyword evidence="9" id="KW-1185">Reference proteome</keyword>
<feature type="compositionally biased region" description="Low complexity" evidence="6">
    <location>
        <begin position="82"/>
        <end position="99"/>
    </location>
</feature>
<dbReference type="EMBL" id="JAQQWE010000007">
    <property type="protein sequence ID" value="KAK7946378.1"/>
    <property type="molecule type" value="Genomic_DNA"/>
</dbReference>
<evidence type="ECO:0000256" key="3">
    <source>
        <dbReference type="ARBA" id="ARBA00023125"/>
    </source>
</evidence>
<dbReference type="InterPro" id="IPR051089">
    <property type="entry name" value="prtT"/>
</dbReference>
<dbReference type="RefSeq" id="XP_066696412.1">
    <property type="nucleotide sequence ID" value="XM_066846921.1"/>
</dbReference>
<evidence type="ECO:0000256" key="2">
    <source>
        <dbReference type="ARBA" id="ARBA00023015"/>
    </source>
</evidence>
<keyword evidence="3" id="KW-0238">DNA-binding</keyword>
<evidence type="ECO:0000256" key="4">
    <source>
        <dbReference type="ARBA" id="ARBA00023163"/>
    </source>
</evidence>
<reference evidence="8 9" key="1">
    <citation type="submission" date="2023-01" db="EMBL/GenBank/DDBJ databases">
        <title>Analysis of 21 Apiospora genomes using comparative genomics revels a genus with tremendous synthesis potential of carbohydrate active enzymes and secondary metabolites.</title>
        <authorList>
            <person name="Sorensen T."/>
        </authorList>
    </citation>
    <scope>NUCLEOTIDE SEQUENCE [LARGE SCALE GENOMIC DNA]</scope>
    <source>
        <strain evidence="8 9">CBS 24483</strain>
    </source>
</reference>
<evidence type="ECO:0000313" key="8">
    <source>
        <dbReference type="EMBL" id="KAK7946378.1"/>
    </source>
</evidence>
<dbReference type="Gene3D" id="4.10.240.10">
    <property type="entry name" value="Zn(2)-C6 fungal-type DNA-binding domain"/>
    <property type="match status" value="1"/>
</dbReference>
<keyword evidence="2" id="KW-0805">Transcription regulation</keyword>
<dbReference type="PANTHER" id="PTHR31845">
    <property type="entry name" value="FINGER DOMAIN PROTEIN, PUTATIVE-RELATED"/>
    <property type="match status" value="1"/>
</dbReference>
<dbReference type="Proteomes" id="UP001391051">
    <property type="component" value="Unassembled WGS sequence"/>
</dbReference>
<dbReference type="SUPFAM" id="SSF57701">
    <property type="entry name" value="Zn2/Cys6 DNA-binding domain"/>
    <property type="match status" value="1"/>
</dbReference>
<dbReference type="Pfam" id="PF00172">
    <property type="entry name" value="Zn_clus"/>
    <property type="match status" value="1"/>
</dbReference>
<protein>
    <recommendedName>
        <fullName evidence="7">Zn(2)-C6 fungal-type domain-containing protein</fullName>
    </recommendedName>
</protein>
<evidence type="ECO:0000259" key="7">
    <source>
        <dbReference type="PROSITE" id="PS50048"/>
    </source>
</evidence>
<dbReference type="PROSITE" id="PS00463">
    <property type="entry name" value="ZN2_CY6_FUNGAL_1"/>
    <property type="match status" value="1"/>
</dbReference>
<comment type="subcellular location">
    <subcellularLocation>
        <location evidence="1">Nucleus</location>
    </subcellularLocation>
</comment>
<comment type="caution">
    <text evidence="8">The sequence shown here is derived from an EMBL/GenBank/DDBJ whole genome shotgun (WGS) entry which is preliminary data.</text>
</comment>
<evidence type="ECO:0000313" key="9">
    <source>
        <dbReference type="Proteomes" id="UP001391051"/>
    </source>
</evidence>
<keyword evidence="4" id="KW-0804">Transcription</keyword>
<proteinExistence type="predicted"/>
<keyword evidence="5" id="KW-0539">Nucleus</keyword>
<dbReference type="CDD" id="cd00067">
    <property type="entry name" value="GAL4"/>
    <property type="match status" value="1"/>
</dbReference>